<evidence type="ECO:0000256" key="5">
    <source>
        <dbReference type="ARBA" id="ARBA00022747"/>
    </source>
</evidence>
<feature type="active site" evidence="7">
    <location>
        <position position="77"/>
    </location>
</feature>
<evidence type="ECO:0000256" key="6">
    <source>
        <dbReference type="ARBA" id="ARBA00047422"/>
    </source>
</evidence>
<evidence type="ECO:0000256" key="2">
    <source>
        <dbReference type="ARBA" id="ARBA00022603"/>
    </source>
</evidence>
<evidence type="ECO:0000256" key="3">
    <source>
        <dbReference type="ARBA" id="ARBA00022679"/>
    </source>
</evidence>
<evidence type="ECO:0000313" key="9">
    <source>
        <dbReference type="Proteomes" id="UP000605024"/>
    </source>
</evidence>
<keyword evidence="4 7" id="KW-0949">S-adenosyl-L-methionine</keyword>
<dbReference type="InterPro" id="IPR050390">
    <property type="entry name" value="C5-Methyltransferase"/>
</dbReference>
<evidence type="ECO:0000256" key="1">
    <source>
        <dbReference type="ARBA" id="ARBA00011975"/>
    </source>
</evidence>
<name>A0A8I0G4M3_CITBR</name>
<dbReference type="PROSITE" id="PS51679">
    <property type="entry name" value="SAM_MT_C5"/>
    <property type="match status" value="1"/>
</dbReference>
<keyword evidence="2 7" id="KW-0489">Methyltransferase</keyword>
<dbReference type="InterPro" id="IPR001525">
    <property type="entry name" value="C5_MeTfrase"/>
</dbReference>
<dbReference type="GO" id="GO:0003677">
    <property type="term" value="F:DNA binding"/>
    <property type="evidence" value="ECO:0007669"/>
    <property type="project" value="TreeGrafter"/>
</dbReference>
<dbReference type="Proteomes" id="UP000605024">
    <property type="component" value="Unassembled WGS sequence"/>
</dbReference>
<evidence type="ECO:0000313" key="8">
    <source>
        <dbReference type="EMBL" id="MBD3125355.1"/>
    </source>
</evidence>
<gene>
    <name evidence="8" type="ORF">ID160_22095</name>
</gene>
<proteinExistence type="inferred from homology"/>
<evidence type="ECO:0000256" key="4">
    <source>
        <dbReference type="ARBA" id="ARBA00022691"/>
    </source>
</evidence>
<dbReference type="EC" id="2.1.1.37" evidence="1"/>
<comment type="caution">
    <text evidence="8">The sequence shown here is derived from an EMBL/GenBank/DDBJ whole genome shotgun (WGS) entry which is preliminary data.</text>
</comment>
<accession>A0A8I0G4M3</accession>
<comment type="similarity">
    <text evidence="7">Belongs to the class I-like SAM-binding methyltransferase superfamily. C5-methyltransferase family.</text>
</comment>
<organism evidence="8 9">
    <name type="scientific">Citrobacter braakii</name>
    <dbReference type="NCBI Taxonomy" id="57706"/>
    <lineage>
        <taxon>Bacteria</taxon>
        <taxon>Pseudomonadati</taxon>
        <taxon>Pseudomonadota</taxon>
        <taxon>Gammaproteobacteria</taxon>
        <taxon>Enterobacterales</taxon>
        <taxon>Enterobacteriaceae</taxon>
        <taxon>Citrobacter</taxon>
        <taxon>Citrobacter freundii complex</taxon>
    </lineage>
</organism>
<sequence>MNELALFAGAGGGILGGHLLGWRTVCAVERDAYAAQVLAQRQNDGILRPFPIWSDVCSFDGKPWRGIVDVVSGGFPCQAFSKASRGRITAKSMWPEMYRIVSEVKPRFVFAENVTKDAITSAATDLIAMGYKAKAINLSAKDMGADHIRERFWLLAYTDDESKLLRGIDAKVGVGKELHHSVWDSYAPEPVLVDGVPFRVDRYRAIGNAQVPIVAAAAFSMLHGNK</sequence>
<dbReference type="AlphaFoldDB" id="A0A8I0G4M3"/>
<protein>
    <recommendedName>
        <fullName evidence="1">DNA (cytosine-5-)-methyltransferase</fullName>
        <ecNumber evidence="1">2.1.1.37</ecNumber>
    </recommendedName>
</protein>
<dbReference type="PANTHER" id="PTHR10629">
    <property type="entry name" value="CYTOSINE-SPECIFIC METHYLTRANSFERASE"/>
    <property type="match status" value="1"/>
</dbReference>
<keyword evidence="5" id="KW-0680">Restriction system</keyword>
<dbReference type="InterPro" id="IPR018117">
    <property type="entry name" value="C5_DNA_meth_AS"/>
</dbReference>
<dbReference type="EMBL" id="JACXSK010000020">
    <property type="protein sequence ID" value="MBD3125355.1"/>
    <property type="molecule type" value="Genomic_DNA"/>
</dbReference>
<dbReference type="GO" id="GO:0032259">
    <property type="term" value="P:methylation"/>
    <property type="evidence" value="ECO:0007669"/>
    <property type="project" value="UniProtKB-KW"/>
</dbReference>
<dbReference type="SUPFAM" id="SSF53335">
    <property type="entry name" value="S-adenosyl-L-methionine-dependent methyltransferases"/>
    <property type="match status" value="1"/>
</dbReference>
<dbReference type="PANTHER" id="PTHR10629:SF52">
    <property type="entry name" value="DNA (CYTOSINE-5)-METHYLTRANSFERASE 1"/>
    <property type="match status" value="1"/>
</dbReference>
<comment type="catalytic activity">
    <reaction evidence="6">
        <text>a 2'-deoxycytidine in DNA + S-adenosyl-L-methionine = a 5-methyl-2'-deoxycytidine in DNA + S-adenosyl-L-homocysteine + H(+)</text>
        <dbReference type="Rhea" id="RHEA:13681"/>
        <dbReference type="Rhea" id="RHEA-COMP:11369"/>
        <dbReference type="Rhea" id="RHEA-COMP:11370"/>
        <dbReference type="ChEBI" id="CHEBI:15378"/>
        <dbReference type="ChEBI" id="CHEBI:57856"/>
        <dbReference type="ChEBI" id="CHEBI:59789"/>
        <dbReference type="ChEBI" id="CHEBI:85452"/>
        <dbReference type="ChEBI" id="CHEBI:85454"/>
        <dbReference type="EC" id="2.1.1.37"/>
    </reaction>
</comment>
<dbReference type="Gene3D" id="3.40.50.150">
    <property type="entry name" value="Vaccinia Virus protein VP39"/>
    <property type="match status" value="1"/>
</dbReference>
<dbReference type="Pfam" id="PF00145">
    <property type="entry name" value="DNA_methylase"/>
    <property type="match status" value="1"/>
</dbReference>
<dbReference type="GO" id="GO:0009307">
    <property type="term" value="P:DNA restriction-modification system"/>
    <property type="evidence" value="ECO:0007669"/>
    <property type="project" value="UniProtKB-KW"/>
</dbReference>
<evidence type="ECO:0000256" key="7">
    <source>
        <dbReference type="PROSITE-ProRule" id="PRU01016"/>
    </source>
</evidence>
<dbReference type="GO" id="GO:0003886">
    <property type="term" value="F:DNA (cytosine-5-)-methyltransferase activity"/>
    <property type="evidence" value="ECO:0007669"/>
    <property type="project" value="UniProtKB-EC"/>
</dbReference>
<keyword evidence="3 7" id="KW-0808">Transferase</keyword>
<dbReference type="InterPro" id="IPR029063">
    <property type="entry name" value="SAM-dependent_MTases_sf"/>
</dbReference>
<dbReference type="PROSITE" id="PS00094">
    <property type="entry name" value="C5_MTASE_1"/>
    <property type="match status" value="1"/>
</dbReference>
<reference evidence="8" key="1">
    <citation type="submission" date="2020-09" db="EMBL/GenBank/DDBJ databases">
        <title>Characterization of IncC plasmids in Enterobacterales of food-producing animals originating from China.</title>
        <authorList>
            <person name="Zhang Y."/>
            <person name="Lei C.-W."/>
        </authorList>
    </citation>
    <scope>NUCLEOTIDE SEQUENCE</scope>
    <source>
        <strain evidence="8">CC1</strain>
    </source>
</reference>
<dbReference type="GO" id="GO:0044027">
    <property type="term" value="P:negative regulation of gene expression via chromosomal CpG island methylation"/>
    <property type="evidence" value="ECO:0007669"/>
    <property type="project" value="TreeGrafter"/>
</dbReference>